<evidence type="ECO:0000256" key="2">
    <source>
        <dbReference type="ARBA" id="ARBA00022692"/>
    </source>
</evidence>
<feature type="transmembrane region" description="Helical" evidence="6">
    <location>
        <begin position="401"/>
        <end position="419"/>
    </location>
</feature>
<dbReference type="AlphaFoldDB" id="A0A1E3BSH5"/>
<organism evidence="7 8">
    <name type="scientific">Aspergillus cristatus</name>
    <name type="common">Chinese Fuzhuan brick tea-fermentation fungus</name>
    <name type="synonym">Eurotium cristatum</name>
    <dbReference type="NCBI Taxonomy" id="573508"/>
    <lineage>
        <taxon>Eukaryota</taxon>
        <taxon>Fungi</taxon>
        <taxon>Dikarya</taxon>
        <taxon>Ascomycota</taxon>
        <taxon>Pezizomycotina</taxon>
        <taxon>Eurotiomycetes</taxon>
        <taxon>Eurotiomycetidae</taxon>
        <taxon>Eurotiales</taxon>
        <taxon>Aspergillaceae</taxon>
        <taxon>Aspergillus</taxon>
        <taxon>Aspergillus subgen. Aspergillus</taxon>
    </lineage>
</organism>
<dbReference type="OrthoDB" id="10426934at2759"/>
<feature type="transmembrane region" description="Helical" evidence="6">
    <location>
        <begin position="440"/>
        <end position="465"/>
    </location>
</feature>
<protein>
    <recommendedName>
        <fullName evidence="9">Major facilitator superfamily (MFS) profile domain-containing protein</fullName>
    </recommendedName>
</protein>
<evidence type="ECO:0000256" key="3">
    <source>
        <dbReference type="ARBA" id="ARBA00022989"/>
    </source>
</evidence>
<feature type="transmembrane region" description="Helical" evidence="6">
    <location>
        <begin position="375"/>
        <end position="395"/>
    </location>
</feature>
<dbReference type="GO" id="GO:0005886">
    <property type="term" value="C:plasma membrane"/>
    <property type="evidence" value="ECO:0007669"/>
    <property type="project" value="TreeGrafter"/>
</dbReference>
<comment type="caution">
    <text evidence="7">The sequence shown here is derived from an EMBL/GenBank/DDBJ whole genome shotgun (WGS) entry which is preliminary data.</text>
</comment>
<dbReference type="Proteomes" id="UP000094569">
    <property type="component" value="Unassembled WGS sequence"/>
</dbReference>
<feature type="transmembrane region" description="Helical" evidence="6">
    <location>
        <begin position="224"/>
        <end position="248"/>
    </location>
</feature>
<feature type="transmembrane region" description="Helical" evidence="6">
    <location>
        <begin position="471"/>
        <end position="493"/>
    </location>
</feature>
<dbReference type="PANTHER" id="PTHR23501">
    <property type="entry name" value="MAJOR FACILITATOR SUPERFAMILY"/>
    <property type="match status" value="1"/>
</dbReference>
<feature type="region of interest" description="Disordered" evidence="5">
    <location>
        <begin position="27"/>
        <end position="51"/>
    </location>
</feature>
<keyword evidence="2 6" id="KW-0812">Transmembrane</keyword>
<evidence type="ECO:0000313" key="7">
    <source>
        <dbReference type="EMBL" id="ODM23909.1"/>
    </source>
</evidence>
<keyword evidence="8" id="KW-1185">Reference proteome</keyword>
<evidence type="ECO:0000256" key="6">
    <source>
        <dbReference type="SAM" id="Phobius"/>
    </source>
</evidence>
<feature type="transmembrane region" description="Helical" evidence="6">
    <location>
        <begin position="281"/>
        <end position="300"/>
    </location>
</feature>
<keyword evidence="4 6" id="KW-0472">Membrane</keyword>
<evidence type="ECO:0000256" key="1">
    <source>
        <dbReference type="ARBA" id="ARBA00004141"/>
    </source>
</evidence>
<gene>
    <name evidence="7" type="ORF">SI65_01499</name>
</gene>
<name>A0A1E3BSH5_ASPCR</name>
<sequence>MGLDWVHDIATIYSSIRPKATLETSPWHHGGFESATSVEEESPDDAITPNAPQGMQKAEAVALVWSRKDAYTTYGLICFCSIMLVLESNIDSTTPTFDATDSQEQTMLIVQQVLREVLKIPAAQLLNLWGRMEGFMIFVCVYLLRIVVLASCNDYTTYAVGNTFRTLESEIITFILSIFIIDITEVGHRALALGLTGIPSIINLTTKRIIGNPFLQAVKGNWRLTYGTCDIITPVALFSLACVLRFYLQAARAKGVYTPARFRDTRSTARYVYENDLTGSVLLKAAYILILLSINLVGIIDHVTDRTIVGVFMFNFIQHFCFYLYWLPIQMFGIVVYDLTISTARDVANVAPAVAILSKALLGVVIYLTRRFKTLCLYFLPLMILGFGLMIHVGQKGRNSSIAYMIVCEVFVGLAFGALEAAQTLALTVSSKRQDIPIVLFLLSACSLVANVAGAKLGLIFARLLSTHWGYAYNGVCICAIAISPIGFAAIAAGETTI</sequence>
<dbReference type="Gene3D" id="1.20.1250.20">
    <property type="entry name" value="MFS general substrate transporter like domains"/>
    <property type="match status" value="1"/>
</dbReference>
<dbReference type="SUPFAM" id="SSF103473">
    <property type="entry name" value="MFS general substrate transporter"/>
    <property type="match status" value="1"/>
</dbReference>
<dbReference type="EMBL" id="JXNT01000001">
    <property type="protein sequence ID" value="ODM23909.1"/>
    <property type="molecule type" value="Genomic_DNA"/>
</dbReference>
<keyword evidence="3 6" id="KW-1133">Transmembrane helix</keyword>
<feature type="transmembrane region" description="Helical" evidence="6">
    <location>
        <begin position="347"/>
        <end position="368"/>
    </location>
</feature>
<dbReference type="PANTHER" id="PTHR23501:SF107">
    <property type="entry name" value="TRANSPORTER, PUTATIVE (AFU_ORTHOLOGUE AFUA_7G04730)-RELATED"/>
    <property type="match status" value="1"/>
</dbReference>
<evidence type="ECO:0000313" key="8">
    <source>
        <dbReference type="Proteomes" id="UP000094569"/>
    </source>
</evidence>
<proteinExistence type="predicted"/>
<evidence type="ECO:0000256" key="4">
    <source>
        <dbReference type="ARBA" id="ARBA00023136"/>
    </source>
</evidence>
<dbReference type="GO" id="GO:0022857">
    <property type="term" value="F:transmembrane transporter activity"/>
    <property type="evidence" value="ECO:0007669"/>
    <property type="project" value="TreeGrafter"/>
</dbReference>
<dbReference type="VEuPathDB" id="FungiDB:SI65_01499"/>
<reference evidence="7 8" key="1">
    <citation type="journal article" date="2016" name="BMC Genomics">
        <title>Comparative genomic and transcriptomic analyses of the Fuzhuan brick tea-fermentation fungus Aspergillus cristatus.</title>
        <authorList>
            <person name="Ge Y."/>
            <person name="Wang Y."/>
            <person name="Liu Y."/>
            <person name="Tan Y."/>
            <person name="Ren X."/>
            <person name="Zhang X."/>
            <person name="Hyde K.D."/>
            <person name="Liu Y."/>
            <person name="Liu Z."/>
        </authorList>
    </citation>
    <scope>NUCLEOTIDE SEQUENCE [LARGE SCALE GENOMIC DNA]</scope>
    <source>
        <strain evidence="7 8">GZAAS20.1005</strain>
    </source>
</reference>
<dbReference type="InterPro" id="IPR036259">
    <property type="entry name" value="MFS_trans_sf"/>
</dbReference>
<accession>A0A1E3BSH5</accession>
<evidence type="ECO:0008006" key="9">
    <source>
        <dbReference type="Google" id="ProtNLM"/>
    </source>
</evidence>
<evidence type="ECO:0000256" key="5">
    <source>
        <dbReference type="SAM" id="MobiDB-lite"/>
    </source>
</evidence>
<comment type="subcellular location">
    <subcellularLocation>
        <location evidence="1">Membrane</location>
        <topology evidence="1">Multi-pass membrane protein</topology>
    </subcellularLocation>
</comment>
<feature type="transmembrane region" description="Helical" evidence="6">
    <location>
        <begin position="307"/>
        <end position="327"/>
    </location>
</feature>
<feature type="transmembrane region" description="Helical" evidence="6">
    <location>
        <begin position="134"/>
        <end position="151"/>
    </location>
</feature>